<evidence type="ECO:0000313" key="7">
    <source>
        <dbReference type="EMBL" id="TLQ04473.1"/>
    </source>
</evidence>
<gene>
    <name evidence="7" type="ORF">FEZ51_05275</name>
    <name evidence="6" type="ORF">IV81_GL001608</name>
</gene>
<evidence type="ECO:0000313" key="9">
    <source>
        <dbReference type="Proteomes" id="UP000305541"/>
    </source>
</evidence>
<dbReference type="GO" id="GO:0016020">
    <property type="term" value="C:membrane"/>
    <property type="evidence" value="ECO:0007669"/>
    <property type="project" value="UniProtKB-SubCell"/>
</dbReference>
<dbReference type="RefSeq" id="WP_057802618.1">
    <property type="nucleotide sequence ID" value="NZ_JQBX01000007.1"/>
</dbReference>
<comment type="caution">
    <text evidence="6">The sequence shown here is derived from an EMBL/GenBank/DDBJ whole genome shotgun (WGS) entry which is preliminary data.</text>
</comment>
<feature type="transmembrane region" description="Helical" evidence="5">
    <location>
        <begin position="63"/>
        <end position="85"/>
    </location>
</feature>
<sequence length="175" mass="19443">MLLSLVIILILISAVARGYRRGFVLELLYSIGYIVVFIFAKTFNTSFANFLNSTFGGLSNDQITNLTIMNSLAFILLMMIGWIIIRLIGRLSQMVTWLPIIHQVNGLAGAVVGVVISYLITFVILSISQFIPNDFYQEQLSQSVVAQTILSKTPAMSSKIINNYVIDTDQTKNAL</sequence>
<keyword evidence="8" id="KW-1185">Reference proteome</keyword>
<dbReference type="Proteomes" id="UP000051859">
    <property type="component" value="Unassembled WGS sequence"/>
</dbReference>
<comment type="subcellular location">
    <subcellularLocation>
        <location evidence="1">Membrane</location>
        <topology evidence="1">Multi-pass membrane protein</topology>
    </subcellularLocation>
</comment>
<evidence type="ECO:0000256" key="2">
    <source>
        <dbReference type="ARBA" id="ARBA00022692"/>
    </source>
</evidence>
<reference evidence="7 9" key="2">
    <citation type="submission" date="2019-05" db="EMBL/GenBank/DDBJ databases">
        <title>The metagenome of a microbial culture collection derived from dairy environment covers the genomic content of the human microbiome.</title>
        <authorList>
            <person name="Roder T."/>
            <person name="Wuthrich D."/>
            <person name="Sattari Z."/>
            <person name="Von Ah U."/>
            <person name="Bar C."/>
            <person name="Ronchi F."/>
            <person name="Macpherson A.J."/>
            <person name="Ganal-Vonarburg S.C."/>
            <person name="Bruggmann R."/>
            <person name="Vergeres G."/>
        </authorList>
    </citation>
    <scope>NUCLEOTIDE SEQUENCE [LARGE SCALE GENOMIC DNA]</scope>
    <source>
        <strain evidence="7 9">FAM 18815</strain>
    </source>
</reference>
<evidence type="ECO:0000256" key="1">
    <source>
        <dbReference type="ARBA" id="ARBA00004141"/>
    </source>
</evidence>
<evidence type="ECO:0000256" key="5">
    <source>
        <dbReference type="SAM" id="Phobius"/>
    </source>
</evidence>
<accession>A0A0R2KXI8</accession>
<evidence type="ECO:0000256" key="4">
    <source>
        <dbReference type="ARBA" id="ARBA00023136"/>
    </source>
</evidence>
<dbReference type="AlphaFoldDB" id="A0A0R2KXI8"/>
<dbReference type="EMBL" id="VBTH01000007">
    <property type="protein sequence ID" value="TLQ04473.1"/>
    <property type="molecule type" value="Genomic_DNA"/>
</dbReference>
<evidence type="ECO:0000313" key="6">
    <source>
        <dbReference type="EMBL" id="KRN94194.1"/>
    </source>
</evidence>
<dbReference type="PANTHER" id="PTHR37306:SF1">
    <property type="entry name" value="COLICIN V PRODUCTION PROTEIN"/>
    <property type="match status" value="1"/>
</dbReference>
<dbReference type="OrthoDB" id="2143375at2"/>
<dbReference type="STRING" id="331679.IV81_GL001608"/>
<dbReference type="GO" id="GO:0009403">
    <property type="term" value="P:toxin biosynthetic process"/>
    <property type="evidence" value="ECO:0007669"/>
    <property type="project" value="InterPro"/>
</dbReference>
<protein>
    <submittedName>
        <fullName evidence="7">CvpA family protein</fullName>
    </submittedName>
    <submittedName>
        <fullName evidence="6">Membrane ancor connecting MutS2 with cell-division Z-ring</fullName>
    </submittedName>
</protein>
<keyword evidence="3 5" id="KW-1133">Transmembrane helix</keyword>
<dbReference type="InterPro" id="IPR003825">
    <property type="entry name" value="Colicin-V_CvpA"/>
</dbReference>
<dbReference type="PATRIC" id="fig|331679.3.peg.1644"/>
<reference evidence="6 8" key="1">
    <citation type="journal article" date="2015" name="Genome Announc.">
        <title>Expanding the biotechnology potential of lactobacilli through comparative genomics of 213 strains and associated genera.</title>
        <authorList>
            <person name="Sun Z."/>
            <person name="Harris H.M."/>
            <person name="McCann A."/>
            <person name="Guo C."/>
            <person name="Argimon S."/>
            <person name="Zhang W."/>
            <person name="Yang X."/>
            <person name="Jeffery I.B."/>
            <person name="Cooney J.C."/>
            <person name="Kagawa T.F."/>
            <person name="Liu W."/>
            <person name="Song Y."/>
            <person name="Salvetti E."/>
            <person name="Wrobel A."/>
            <person name="Rasinkangas P."/>
            <person name="Parkhill J."/>
            <person name="Rea M.C."/>
            <person name="O'Sullivan O."/>
            <person name="Ritari J."/>
            <person name="Douillard F.P."/>
            <person name="Paul Ross R."/>
            <person name="Yang R."/>
            <person name="Briner A.E."/>
            <person name="Felis G.E."/>
            <person name="de Vos W.M."/>
            <person name="Barrangou R."/>
            <person name="Klaenhammer T.R."/>
            <person name="Caufield P.W."/>
            <person name="Cui Y."/>
            <person name="Zhang H."/>
            <person name="O'Toole P.W."/>
        </authorList>
    </citation>
    <scope>NUCLEOTIDE SEQUENCE [LARGE SCALE GENOMIC DNA]</scope>
    <source>
        <strain evidence="6 8">DSM 18001</strain>
    </source>
</reference>
<keyword evidence="4 5" id="KW-0472">Membrane</keyword>
<name>A0A0R2KXI8_9LACO</name>
<feature type="transmembrane region" description="Helical" evidence="5">
    <location>
        <begin position="105"/>
        <end position="127"/>
    </location>
</feature>
<dbReference type="Pfam" id="PF02674">
    <property type="entry name" value="Colicin_V"/>
    <property type="match status" value="1"/>
</dbReference>
<feature type="transmembrane region" description="Helical" evidence="5">
    <location>
        <begin position="28"/>
        <end position="51"/>
    </location>
</feature>
<dbReference type="PANTHER" id="PTHR37306">
    <property type="entry name" value="COLICIN V PRODUCTION PROTEIN"/>
    <property type="match status" value="1"/>
</dbReference>
<keyword evidence="2 5" id="KW-0812">Transmembrane</keyword>
<dbReference type="Proteomes" id="UP000305541">
    <property type="component" value="Unassembled WGS sequence"/>
</dbReference>
<organism evidence="6 8">
    <name type="scientific">Pediococcus stilesii</name>
    <dbReference type="NCBI Taxonomy" id="331679"/>
    <lineage>
        <taxon>Bacteria</taxon>
        <taxon>Bacillati</taxon>
        <taxon>Bacillota</taxon>
        <taxon>Bacilli</taxon>
        <taxon>Lactobacillales</taxon>
        <taxon>Lactobacillaceae</taxon>
        <taxon>Pediococcus</taxon>
    </lineage>
</organism>
<evidence type="ECO:0000313" key="8">
    <source>
        <dbReference type="Proteomes" id="UP000051859"/>
    </source>
</evidence>
<proteinExistence type="predicted"/>
<dbReference type="EMBL" id="JQBX01000007">
    <property type="protein sequence ID" value="KRN94194.1"/>
    <property type="molecule type" value="Genomic_DNA"/>
</dbReference>
<evidence type="ECO:0000256" key="3">
    <source>
        <dbReference type="ARBA" id="ARBA00022989"/>
    </source>
</evidence>